<organism evidence="1">
    <name type="scientific">uncultured marine virus</name>
    <dbReference type="NCBI Taxonomy" id="186617"/>
    <lineage>
        <taxon>Viruses</taxon>
        <taxon>environmental samples</taxon>
    </lineage>
</organism>
<reference evidence="1" key="1">
    <citation type="journal article" date="2015" name="Front. Microbiol.">
        <title>Combining genomic sequencing methods to explore viral diversity and reveal potential virus-host interactions.</title>
        <authorList>
            <person name="Chow C.E."/>
            <person name="Winget D.M."/>
            <person name="White R.A.III."/>
            <person name="Hallam S.J."/>
            <person name="Suttle C.A."/>
        </authorList>
    </citation>
    <scope>NUCLEOTIDE SEQUENCE</scope>
    <source>
        <strain evidence="1">H4084972</strain>
    </source>
</reference>
<name>A0A0F7L7E9_9VIRU</name>
<proteinExistence type="predicted"/>
<protein>
    <submittedName>
        <fullName evidence="1">Uncharacterized protein</fullName>
    </submittedName>
</protein>
<sequence length="211" mass="23471">MAGSETPISVSSQALVRLGDKPISAYAETFGGITCQNVYPFIRRRILVAYPWRITMVKSKLLNQVGGVGGTPNSEYNNAYQLPAQMFHGPRTVFNSTASDTSNKNPFKDYEIFQDQLLTDATYIKIDYQIDVDEKDMPHFLIEMLVLALKAAIAFTVTDQQNVKDESMIEAYGNPGENGRGGYFREATRLDAQTRPPSRVKSFPLTAVRGS</sequence>
<reference evidence="1" key="2">
    <citation type="submission" date="2015-03" db="EMBL/GenBank/DDBJ databases">
        <authorList>
            <person name="Chow C.-E.T."/>
            <person name="Winget D.M."/>
            <person name="White R.A.III."/>
            <person name="Hallam S.J."/>
            <person name="Suttle C.A."/>
        </authorList>
    </citation>
    <scope>NUCLEOTIDE SEQUENCE</scope>
    <source>
        <strain evidence="1">H4084972</strain>
    </source>
</reference>
<dbReference type="EMBL" id="KR029592">
    <property type="protein sequence ID" value="AKH47347.1"/>
    <property type="molecule type" value="Genomic_DNA"/>
</dbReference>
<accession>A0A0F7L7E9</accession>
<evidence type="ECO:0000313" key="1">
    <source>
        <dbReference type="EMBL" id="AKH47347.1"/>
    </source>
</evidence>